<evidence type="ECO:0000256" key="2">
    <source>
        <dbReference type="SAM" id="MobiDB-lite"/>
    </source>
</evidence>
<organism evidence="4 5">
    <name type="scientific">Galendromus occidentalis</name>
    <name type="common">western predatory mite</name>
    <dbReference type="NCBI Taxonomy" id="34638"/>
    <lineage>
        <taxon>Eukaryota</taxon>
        <taxon>Metazoa</taxon>
        <taxon>Ecdysozoa</taxon>
        <taxon>Arthropoda</taxon>
        <taxon>Chelicerata</taxon>
        <taxon>Arachnida</taxon>
        <taxon>Acari</taxon>
        <taxon>Parasitiformes</taxon>
        <taxon>Mesostigmata</taxon>
        <taxon>Gamasina</taxon>
        <taxon>Phytoseioidea</taxon>
        <taxon>Phytoseiidae</taxon>
        <taxon>Typhlodrominae</taxon>
        <taxon>Galendromus</taxon>
    </lineage>
</organism>
<dbReference type="SUPFAM" id="SSF54518">
    <property type="entry name" value="Tubby C-terminal domain-like"/>
    <property type="match status" value="1"/>
</dbReference>
<dbReference type="InterPro" id="IPR025659">
    <property type="entry name" value="Tubby-like_C"/>
</dbReference>
<dbReference type="Gene3D" id="3.20.90.10">
    <property type="entry name" value="Tubby Protein, Chain A"/>
    <property type="match status" value="1"/>
</dbReference>
<evidence type="ECO:0000259" key="3">
    <source>
        <dbReference type="Pfam" id="PF01167"/>
    </source>
</evidence>
<proteinExistence type="inferred from homology"/>
<feature type="region of interest" description="Disordered" evidence="2">
    <location>
        <begin position="97"/>
        <end position="119"/>
    </location>
</feature>
<dbReference type="GO" id="GO:0061512">
    <property type="term" value="P:protein localization to cilium"/>
    <property type="evidence" value="ECO:0007669"/>
    <property type="project" value="TreeGrafter"/>
</dbReference>
<accession>A0AAJ6QRN9</accession>
<evidence type="ECO:0000256" key="1">
    <source>
        <dbReference type="ARBA" id="ARBA00007129"/>
    </source>
</evidence>
<feature type="domain" description="Tubby C-terminal" evidence="3">
    <location>
        <begin position="194"/>
        <end position="436"/>
    </location>
</feature>
<comment type="similarity">
    <text evidence="1">Belongs to the TUB family.</text>
</comment>
<gene>
    <name evidence="5" type="primary">LOC100908499</name>
</gene>
<dbReference type="AlphaFoldDB" id="A0AAJ6QRN9"/>
<dbReference type="PRINTS" id="PR01573">
    <property type="entry name" value="SUPERTUBBY"/>
</dbReference>
<reference evidence="5" key="1">
    <citation type="submission" date="2025-08" db="UniProtKB">
        <authorList>
            <consortium name="RefSeq"/>
        </authorList>
    </citation>
    <scope>IDENTIFICATION</scope>
</reference>
<dbReference type="Pfam" id="PF01167">
    <property type="entry name" value="Tub"/>
    <property type="match status" value="1"/>
</dbReference>
<dbReference type="PANTHER" id="PTHR16517">
    <property type="entry name" value="TUBBY-RELATED"/>
    <property type="match status" value="1"/>
</dbReference>
<dbReference type="GO" id="GO:0005929">
    <property type="term" value="C:cilium"/>
    <property type="evidence" value="ECO:0007669"/>
    <property type="project" value="TreeGrafter"/>
</dbReference>
<evidence type="ECO:0000313" key="4">
    <source>
        <dbReference type="Proteomes" id="UP000694867"/>
    </source>
</evidence>
<dbReference type="GeneID" id="100908499"/>
<evidence type="ECO:0000313" key="5">
    <source>
        <dbReference type="RefSeq" id="XP_003741623.1"/>
    </source>
</evidence>
<protein>
    <submittedName>
        <fullName evidence="5">Tubby-related protein 3-like</fullName>
    </submittedName>
</protein>
<dbReference type="RefSeq" id="XP_003741623.1">
    <property type="nucleotide sequence ID" value="XM_003741575.1"/>
</dbReference>
<name>A0AAJ6QRN9_9ACAR</name>
<keyword evidence="4" id="KW-1185">Reference proteome</keyword>
<sequence>MDGAGAKGMMWSRALISQEVHDAETCAVNNQRNARFLRQKELLEQKQRQKRLQSATLIQATDVRNRRRPLSGFGSKTDLIDGDYHDSEAVRVHGKFGSVDDLDKSPSPETQDEDGKPEFMVRKTRALSLVPHASPDRFQERRVSGDSAETPVDNRTAQVADVNHGEGAQDQGFDRDDLGALEKLIKDDILDFVSEPCPRNVTVRCRVTRDRKGMDRNLYPTYYLHLERAGQKKLFLLAGRKRKRSATSNYLISYDPTDLSRNGESFVGKVRSNMLGTAFTTYDSGENPKKAKSNGNLNRSETALVVYETNLLGFKGPRKMCVAVPELDENYKRKTVQPTCEEETLYERFKAAKVDDLLVLKNKNPVWNEETQSFVLNFHGRVNQASVKNFQLIEESDPEYICMQFGRVKEDHFSLDYSYPFCAIQAFSIALSSFDSKLACE</sequence>
<dbReference type="Proteomes" id="UP000694867">
    <property type="component" value="Unplaced"/>
</dbReference>
<dbReference type="InterPro" id="IPR000007">
    <property type="entry name" value="Tubby_C"/>
</dbReference>
<dbReference type="KEGG" id="goe:100908499"/>
<dbReference type="PANTHER" id="PTHR16517:SF7">
    <property type="entry name" value="PROTEIN KING TUBBY"/>
    <property type="match status" value="1"/>
</dbReference>